<evidence type="ECO:0000313" key="11">
    <source>
        <dbReference type="Proteomes" id="UP001225134"/>
    </source>
</evidence>
<evidence type="ECO:0000256" key="5">
    <source>
        <dbReference type="ARBA" id="ARBA00022989"/>
    </source>
</evidence>
<dbReference type="RefSeq" id="WP_285153399.1">
    <property type="nucleotide sequence ID" value="NZ_JASSPP010000011.1"/>
</dbReference>
<feature type="transmembrane region" description="Helical" evidence="7">
    <location>
        <begin position="248"/>
        <end position="274"/>
    </location>
</feature>
<dbReference type="InterPro" id="IPR003439">
    <property type="entry name" value="ABC_transporter-like_ATP-bd"/>
</dbReference>
<organism evidence="10 11">
    <name type="scientific">Sneathia sanguinegens</name>
    <dbReference type="NCBI Taxonomy" id="40543"/>
    <lineage>
        <taxon>Bacteria</taxon>
        <taxon>Fusobacteriati</taxon>
        <taxon>Fusobacteriota</taxon>
        <taxon>Fusobacteriia</taxon>
        <taxon>Fusobacteriales</taxon>
        <taxon>Leptotrichiaceae</taxon>
        <taxon>Sneathia</taxon>
    </lineage>
</organism>
<evidence type="ECO:0000256" key="7">
    <source>
        <dbReference type="SAM" id="Phobius"/>
    </source>
</evidence>
<keyword evidence="2 7" id="KW-0812">Transmembrane</keyword>
<evidence type="ECO:0000256" key="3">
    <source>
        <dbReference type="ARBA" id="ARBA00022741"/>
    </source>
</evidence>
<proteinExistence type="predicted"/>
<evidence type="ECO:0000256" key="2">
    <source>
        <dbReference type="ARBA" id="ARBA00022692"/>
    </source>
</evidence>
<keyword evidence="6 7" id="KW-0472">Membrane</keyword>
<dbReference type="SUPFAM" id="SSF52540">
    <property type="entry name" value="P-loop containing nucleoside triphosphate hydrolases"/>
    <property type="match status" value="1"/>
</dbReference>
<sequence length="517" mass="59883">MKNLLFQSKYIKKTRYKNLLVCFIKIICSLVNSIIPIIAIRSFNFLIARKMHQFIKYSILEALAFALFIILLVFFNYYSSIVGEQTKMEIVDKILEGVAKKSARKIEKDKYLSWALNDVQSIQTIYLSNIYNIYEAVPLFIFSMVSLIYINKYLLVISAILTFVSYKIPDLFNEKLKTKQEKYNISQETYLKKLKNLFEGILKFIYSKANNRFEKEIVEESNKIKKVYLENSKINIKYTTVMSGVNELSNLIICVATYILIYFGSISIGVFMGINKIFTNFMSSIINLLKIGSKLKVGESILLKFDKELSEKVINFESLGEIKEIDIQNLKVENKLKENSLKIKIGEKYAIVGKSGSGKSTLARTLLGMEDYSGNILVNGKELRKINMKDIYDKISYVDDNNQVIYANIYNNISLFSKYDKNKIDEIIKFLNLKAIDPNKILEDTNISTGEKQRIKIARMIYQDKPIIILDEATANIDKDNRNIIEKYLLDSNKTFIYITHHLNEVFTDLTVKYIDN</sequence>
<feature type="transmembrane region" description="Helical" evidence="7">
    <location>
        <begin position="59"/>
        <end position="78"/>
    </location>
</feature>
<keyword evidence="5 7" id="KW-1133">Transmembrane helix</keyword>
<feature type="domain" description="ABC transporter" evidence="8">
    <location>
        <begin position="314"/>
        <end position="515"/>
    </location>
</feature>
<dbReference type="SUPFAM" id="SSF90123">
    <property type="entry name" value="ABC transporter transmembrane region"/>
    <property type="match status" value="1"/>
</dbReference>
<dbReference type="Proteomes" id="UP001225134">
    <property type="component" value="Unassembled WGS sequence"/>
</dbReference>
<accession>A0ABT7HKP3</accession>
<dbReference type="Gene3D" id="3.40.50.300">
    <property type="entry name" value="P-loop containing nucleotide triphosphate hydrolases"/>
    <property type="match status" value="1"/>
</dbReference>
<evidence type="ECO:0000256" key="4">
    <source>
        <dbReference type="ARBA" id="ARBA00022840"/>
    </source>
</evidence>
<dbReference type="Pfam" id="PF00664">
    <property type="entry name" value="ABC_membrane"/>
    <property type="match status" value="1"/>
</dbReference>
<feature type="transmembrane region" description="Helical" evidence="7">
    <location>
        <begin position="139"/>
        <end position="166"/>
    </location>
</feature>
<dbReference type="PANTHER" id="PTHR24221:SF654">
    <property type="entry name" value="ATP-BINDING CASSETTE SUB-FAMILY B MEMBER 6"/>
    <property type="match status" value="1"/>
</dbReference>
<name>A0ABT7HKP3_9FUSO</name>
<dbReference type="InterPro" id="IPR011527">
    <property type="entry name" value="ABC1_TM_dom"/>
</dbReference>
<dbReference type="SMART" id="SM00382">
    <property type="entry name" value="AAA"/>
    <property type="match status" value="1"/>
</dbReference>
<evidence type="ECO:0000256" key="6">
    <source>
        <dbReference type="ARBA" id="ARBA00023136"/>
    </source>
</evidence>
<dbReference type="GO" id="GO:0005524">
    <property type="term" value="F:ATP binding"/>
    <property type="evidence" value="ECO:0007669"/>
    <property type="project" value="UniProtKB-KW"/>
</dbReference>
<dbReference type="EMBL" id="JASSPP010000011">
    <property type="protein sequence ID" value="MDK9581105.1"/>
    <property type="molecule type" value="Genomic_DNA"/>
</dbReference>
<dbReference type="CDD" id="cd03228">
    <property type="entry name" value="ABCC_MRP_Like"/>
    <property type="match status" value="1"/>
</dbReference>
<evidence type="ECO:0000259" key="9">
    <source>
        <dbReference type="PROSITE" id="PS50929"/>
    </source>
</evidence>
<dbReference type="InterPro" id="IPR036640">
    <property type="entry name" value="ABC1_TM_sf"/>
</dbReference>
<keyword evidence="11" id="KW-1185">Reference proteome</keyword>
<comment type="subcellular location">
    <subcellularLocation>
        <location evidence="1">Cell membrane</location>
        <topology evidence="1">Multi-pass membrane protein</topology>
    </subcellularLocation>
</comment>
<evidence type="ECO:0000313" key="10">
    <source>
        <dbReference type="EMBL" id="MDK9581105.1"/>
    </source>
</evidence>
<comment type="caution">
    <text evidence="10">The sequence shown here is derived from an EMBL/GenBank/DDBJ whole genome shotgun (WGS) entry which is preliminary data.</text>
</comment>
<dbReference type="Gene3D" id="1.20.1560.10">
    <property type="entry name" value="ABC transporter type 1, transmembrane domain"/>
    <property type="match status" value="1"/>
</dbReference>
<keyword evidence="4 10" id="KW-0067">ATP-binding</keyword>
<reference evidence="10 11" key="1">
    <citation type="submission" date="2023-06" db="EMBL/GenBank/DDBJ databases">
        <title>Antibody response to the Sneathia vaginalis cytopathogenic toxin A during pregnancy.</title>
        <authorList>
            <person name="Mccoy Z.T."/>
            <person name="Serrano M.G."/>
            <person name="Spaine K."/>
            <person name="Edwards D.J."/>
            <person name="Buck G.A."/>
            <person name="Jefferson K."/>
        </authorList>
    </citation>
    <scope>NUCLEOTIDE SEQUENCE [LARGE SCALE GENOMIC DNA]</scope>
    <source>
        <strain evidence="10 11">CCUG 42621</strain>
    </source>
</reference>
<gene>
    <name evidence="10" type="ORF">QQA45_06315</name>
</gene>
<evidence type="ECO:0000259" key="8">
    <source>
        <dbReference type="PROSITE" id="PS50893"/>
    </source>
</evidence>
<feature type="domain" description="ABC transmembrane type-1" evidence="9">
    <location>
        <begin position="19"/>
        <end position="288"/>
    </location>
</feature>
<dbReference type="InterPro" id="IPR039421">
    <property type="entry name" value="Type_1_exporter"/>
</dbReference>
<keyword evidence="3" id="KW-0547">Nucleotide-binding</keyword>
<protein>
    <submittedName>
        <fullName evidence="10">ABC transporter ATP-binding protein</fullName>
    </submittedName>
</protein>
<feature type="transmembrane region" description="Helical" evidence="7">
    <location>
        <begin position="20"/>
        <end position="39"/>
    </location>
</feature>
<dbReference type="PROSITE" id="PS50893">
    <property type="entry name" value="ABC_TRANSPORTER_2"/>
    <property type="match status" value="1"/>
</dbReference>
<dbReference type="InterPro" id="IPR003593">
    <property type="entry name" value="AAA+_ATPase"/>
</dbReference>
<dbReference type="Pfam" id="PF00005">
    <property type="entry name" value="ABC_tran"/>
    <property type="match status" value="1"/>
</dbReference>
<dbReference type="PROSITE" id="PS50929">
    <property type="entry name" value="ABC_TM1F"/>
    <property type="match status" value="1"/>
</dbReference>
<evidence type="ECO:0000256" key="1">
    <source>
        <dbReference type="ARBA" id="ARBA00004651"/>
    </source>
</evidence>
<dbReference type="PANTHER" id="PTHR24221">
    <property type="entry name" value="ATP-BINDING CASSETTE SUB-FAMILY B"/>
    <property type="match status" value="1"/>
</dbReference>
<dbReference type="InterPro" id="IPR027417">
    <property type="entry name" value="P-loop_NTPase"/>
</dbReference>